<evidence type="ECO:0000313" key="2">
    <source>
        <dbReference type="Proteomes" id="UP000037660"/>
    </source>
</evidence>
<reference evidence="1 2" key="2">
    <citation type="journal article" date="2016" name="Science">
        <title>A bacterium that degrades and assimilates poly(ethylene terephthalate).</title>
        <authorList>
            <person name="Yoshida S."/>
            <person name="Hiraga K."/>
            <person name="Takehana T."/>
            <person name="Taniguchi I."/>
            <person name="Yamaji H."/>
            <person name="Maeda Y."/>
            <person name="Toyohara K."/>
            <person name="Miyamoto K."/>
            <person name="Kimura Y."/>
            <person name="Oda K."/>
        </authorList>
    </citation>
    <scope>NUCLEOTIDE SEQUENCE [LARGE SCALE GENOMIC DNA]</scope>
    <source>
        <strain evidence="2">NBRC 110686 / TISTR 2288 / 201-F6</strain>
    </source>
</reference>
<gene>
    <name evidence="1" type="ORF">ISF6_2478</name>
</gene>
<sequence length="42" mass="4470">MLDDRPTALPCARASFRDETTTAVLVSLLTLPVLARCARAGP</sequence>
<name>A0A0K8P1Y8_PISS1</name>
<dbReference type="EMBL" id="BBYR01000037">
    <property type="protein sequence ID" value="GAP36638.1"/>
    <property type="molecule type" value="Genomic_DNA"/>
</dbReference>
<reference evidence="2" key="1">
    <citation type="submission" date="2015-07" db="EMBL/GenBank/DDBJ databases">
        <title>Discovery of a poly(ethylene terephthalate assimilation.</title>
        <authorList>
            <person name="Yoshida S."/>
            <person name="Hiraga K."/>
            <person name="Takehana T."/>
            <person name="Taniguchi I."/>
            <person name="Yamaji H."/>
            <person name="Maeda Y."/>
            <person name="Toyohara K."/>
            <person name="Miyamoto K."/>
            <person name="Kimura Y."/>
            <person name="Oda K."/>
        </authorList>
    </citation>
    <scope>NUCLEOTIDE SEQUENCE [LARGE SCALE GENOMIC DNA]</scope>
    <source>
        <strain evidence="2">NBRC 110686 / TISTR 2288 / 201-F6</strain>
    </source>
</reference>
<proteinExistence type="predicted"/>
<dbReference type="RefSeq" id="WP_259375160.1">
    <property type="nucleotide sequence ID" value="NZ_BBYR01000037.1"/>
</dbReference>
<comment type="caution">
    <text evidence="1">The sequence shown here is derived from an EMBL/GenBank/DDBJ whole genome shotgun (WGS) entry which is preliminary data.</text>
</comment>
<evidence type="ECO:0000313" key="1">
    <source>
        <dbReference type="EMBL" id="GAP36638.1"/>
    </source>
</evidence>
<protein>
    <submittedName>
        <fullName evidence="1">Uncharacterized protein</fullName>
    </submittedName>
</protein>
<dbReference type="Proteomes" id="UP000037660">
    <property type="component" value="Unassembled WGS sequence"/>
</dbReference>
<dbReference type="AlphaFoldDB" id="A0A0K8P1Y8"/>
<dbReference type="STRING" id="1547922.ISF6_2478"/>
<keyword evidence="2" id="KW-1185">Reference proteome</keyword>
<organism evidence="1 2">
    <name type="scientific">Piscinibacter sakaiensis</name>
    <name type="common">Ideonella sakaiensis</name>
    <dbReference type="NCBI Taxonomy" id="1547922"/>
    <lineage>
        <taxon>Bacteria</taxon>
        <taxon>Pseudomonadati</taxon>
        <taxon>Pseudomonadota</taxon>
        <taxon>Betaproteobacteria</taxon>
        <taxon>Burkholderiales</taxon>
        <taxon>Sphaerotilaceae</taxon>
        <taxon>Piscinibacter</taxon>
    </lineage>
</organism>
<accession>A0A0K8P1Y8</accession>